<name>A0A2I0VFK1_9ASPA</name>
<evidence type="ECO:0000256" key="1">
    <source>
        <dbReference type="SAM" id="SignalP"/>
    </source>
</evidence>
<dbReference type="AlphaFoldDB" id="A0A2I0VFK1"/>
<proteinExistence type="predicted"/>
<dbReference type="EMBL" id="KZ503692">
    <property type="protein sequence ID" value="PKU62134.1"/>
    <property type="molecule type" value="Genomic_DNA"/>
</dbReference>
<sequence length="79" mass="8517">MAATKLALAPATIALSATMTSTLIAPPPILPLPPSTSLSTPNAILSFSLRPSRRLHSLLQCLRPTCQWLRLPLSKVWLC</sequence>
<gene>
    <name evidence="2" type="ORF">MA16_Dca026900</name>
</gene>
<protein>
    <submittedName>
        <fullName evidence="2">Uncharacterized protein</fullName>
    </submittedName>
</protein>
<accession>A0A2I0VFK1</accession>
<dbReference type="Proteomes" id="UP000233837">
    <property type="component" value="Unassembled WGS sequence"/>
</dbReference>
<feature type="chain" id="PRO_5014130784" evidence="1">
    <location>
        <begin position="17"/>
        <end position="79"/>
    </location>
</feature>
<organism evidence="2 3">
    <name type="scientific">Dendrobium catenatum</name>
    <dbReference type="NCBI Taxonomy" id="906689"/>
    <lineage>
        <taxon>Eukaryota</taxon>
        <taxon>Viridiplantae</taxon>
        <taxon>Streptophyta</taxon>
        <taxon>Embryophyta</taxon>
        <taxon>Tracheophyta</taxon>
        <taxon>Spermatophyta</taxon>
        <taxon>Magnoliopsida</taxon>
        <taxon>Liliopsida</taxon>
        <taxon>Asparagales</taxon>
        <taxon>Orchidaceae</taxon>
        <taxon>Epidendroideae</taxon>
        <taxon>Malaxideae</taxon>
        <taxon>Dendrobiinae</taxon>
        <taxon>Dendrobium</taxon>
    </lineage>
</organism>
<evidence type="ECO:0000313" key="3">
    <source>
        <dbReference type="Proteomes" id="UP000233837"/>
    </source>
</evidence>
<feature type="signal peptide" evidence="1">
    <location>
        <begin position="1"/>
        <end position="16"/>
    </location>
</feature>
<reference evidence="2 3" key="1">
    <citation type="journal article" date="2016" name="Sci. Rep.">
        <title>The Dendrobium catenatum Lindl. genome sequence provides insights into polysaccharide synthase, floral development and adaptive evolution.</title>
        <authorList>
            <person name="Zhang G.Q."/>
            <person name="Xu Q."/>
            <person name="Bian C."/>
            <person name="Tsai W.C."/>
            <person name="Yeh C.M."/>
            <person name="Liu K.W."/>
            <person name="Yoshida K."/>
            <person name="Zhang L.S."/>
            <person name="Chang S.B."/>
            <person name="Chen F."/>
            <person name="Shi Y."/>
            <person name="Su Y.Y."/>
            <person name="Zhang Y.Q."/>
            <person name="Chen L.J."/>
            <person name="Yin Y."/>
            <person name="Lin M."/>
            <person name="Huang H."/>
            <person name="Deng H."/>
            <person name="Wang Z.W."/>
            <person name="Zhu S.L."/>
            <person name="Zhao X."/>
            <person name="Deng C."/>
            <person name="Niu S.C."/>
            <person name="Huang J."/>
            <person name="Wang M."/>
            <person name="Liu G.H."/>
            <person name="Yang H.J."/>
            <person name="Xiao X.J."/>
            <person name="Hsiao Y.Y."/>
            <person name="Wu W.L."/>
            <person name="Chen Y.Y."/>
            <person name="Mitsuda N."/>
            <person name="Ohme-Takagi M."/>
            <person name="Luo Y.B."/>
            <person name="Van de Peer Y."/>
            <person name="Liu Z.J."/>
        </authorList>
    </citation>
    <scope>NUCLEOTIDE SEQUENCE [LARGE SCALE GENOMIC DNA]</scope>
    <source>
        <tissue evidence="2">The whole plant</tissue>
    </source>
</reference>
<reference evidence="2 3" key="2">
    <citation type="journal article" date="2017" name="Nature">
        <title>The Apostasia genome and the evolution of orchids.</title>
        <authorList>
            <person name="Zhang G.Q."/>
            <person name="Liu K.W."/>
            <person name="Li Z."/>
            <person name="Lohaus R."/>
            <person name="Hsiao Y.Y."/>
            <person name="Niu S.C."/>
            <person name="Wang J.Y."/>
            <person name="Lin Y.C."/>
            <person name="Xu Q."/>
            <person name="Chen L.J."/>
            <person name="Yoshida K."/>
            <person name="Fujiwara S."/>
            <person name="Wang Z.W."/>
            <person name="Zhang Y.Q."/>
            <person name="Mitsuda N."/>
            <person name="Wang M."/>
            <person name="Liu G.H."/>
            <person name="Pecoraro L."/>
            <person name="Huang H.X."/>
            <person name="Xiao X.J."/>
            <person name="Lin M."/>
            <person name="Wu X.Y."/>
            <person name="Wu W.L."/>
            <person name="Chen Y.Y."/>
            <person name="Chang S.B."/>
            <person name="Sakamoto S."/>
            <person name="Ohme-Takagi M."/>
            <person name="Yagi M."/>
            <person name="Zeng S.J."/>
            <person name="Shen C.Y."/>
            <person name="Yeh C.M."/>
            <person name="Luo Y.B."/>
            <person name="Tsai W.C."/>
            <person name="Van de Peer Y."/>
            <person name="Liu Z.J."/>
        </authorList>
    </citation>
    <scope>NUCLEOTIDE SEQUENCE [LARGE SCALE GENOMIC DNA]</scope>
    <source>
        <tissue evidence="2">The whole plant</tissue>
    </source>
</reference>
<keyword evidence="1" id="KW-0732">Signal</keyword>
<evidence type="ECO:0000313" key="2">
    <source>
        <dbReference type="EMBL" id="PKU62134.1"/>
    </source>
</evidence>
<keyword evidence="3" id="KW-1185">Reference proteome</keyword>